<keyword evidence="2" id="KW-1185">Reference proteome</keyword>
<evidence type="ECO:0000313" key="2">
    <source>
        <dbReference type="Proteomes" id="UP001140949"/>
    </source>
</evidence>
<dbReference type="AlphaFoldDB" id="A0AAX6GP22"/>
<evidence type="ECO:0000313" key="1">
    <source>
        <dbReference type="EMBL" id="KAJ6830293.1"/>
    </source>
</evidence>
<gene>
    <name evidence="1" type="ORF">M6B38_353605</name>
</gene>
<sequence>MWWCIFGSRGGDGSELFVGMRKCRGDCWLVEWRGGPGGVGDGELVPVVVAAIDWGGSSVGMIGKEW</sequence>
<dbReference type="EMBL" id="JANAVB010017599">
    <property type="protein sequence ID" value="KAJ6830293.1"/>
    <property type="molecule type" value="Genomic_DNA"/>
</dbReference>
<comment type="caution">
    <text evidence="1">The sequence shown here is derived from an EMBL/GenBank/DDBJ whole genome shotgun (WGS) entry which is preliminary data.</text>
</comment>
<proteinExistence type="predicted"/>
<reference evidence="1" key="2">
    <citation type="submission" date="2023-04" db="EMBL/GenBank/DDBJ databases">
        <authorList>
            <person name="Bruccoleri R.E."/>
            <person name="Oakeley E.J."/>
            <person name="Faust A.-M."/>
            <person name="Dessus-Babus S."/>
            <person name="Altorfer M."/>
            <person name="Burckhardt D."/>
            <person name="Oertli M."/>
            <person name="Naumann U."/>
            <person name="Petersen F."/>
            <person name="Wong J."/>
        </authorList>
    </citation>
    <scope>NUCLEOTIDE SEQUENCE</scope>
    <source>
        <strain evidence="1">GSM-AAB239-AS_SAM_17_03QT</strain>
        <tissue evidence="1">Leaf</tissue>
    </source>
</reference>
<reference evidence="1" key="1">
    <citation type="journal article" date="2023" name="GigaByte">
        <title>Genome assembly of the bearded iris, Iris pallida Lam.</title>
        <authorList>
            <person name="Bruccoleri R.E."/>
            <person name="Oakeley E.J."/>
            <person name="Faust A.M.E."/>
            <person name="Altorfer M."/>
            <person name="Dessus-Babus S."/>
            <person name="Burckhardt D."/>
            <person name="Oertli M."/>
            <person name="Naumann U."/>
            <person name="Petersen F."/>
            <person name="Wong J."/>
        </authorList>
    </citation>
    <scope>NUCLEOTIDE SEQUENCE</scope>
    <source>
        <strain evidence="1">GSM-AAB239-AS_SAM_17_03QT</strain>
    </source>
</reference>
<accession>A0AAX6GP22</accession>
<protein>
    <submittedName>
        <fullName evidence="1">Pollen-specific leucine-rich repeat extensin-like protein 3</fullName>
    </submittedName>
</protein>
<dbReference type="Proteomes" id="UP001140949">
    <property type="component" value="Unassembled WGS sequence"/>
</dbReference>
<organism evidence="1 2">
    <name type="scientific">Iris pallida</name>
    <name type="common">Sweet iris</name>
    <dbReference type="NCBI Taxonomy" id="29817"/>
    <lineage>
        <taxon>Eukaryota</taxon>
        <taxon>Viridiplantae</taxon>
        <taxon>Streptophyta</taxon>
        <taxon>Embryophyta</taxon>
        <taxon>Tracheophyta</taxon>
        <taxon>Spermatophyta</taxon>
        <taxon>Magnoliopsida</taxon>
        <taxon>Liliopsida</taxon>
        <taxon>Asparagales</taxon>
        <taxon>Iridaceae</taxon>
        <taxon>Iridoideae</taxon>
        <taxon>Irideae</taxon>
        <taxon>Iris</taxon>
    </lineage>
</organism>
<name>A0AAX6GP22_IRIPA</name>